<organism evidence="2">
    <name type="scientific">marine sediment metagenome</name>
    <dbReference type="NCBI Taxonomy" id="412755"/>
    <lineage>
        <taxon>unclassified sequences</taxon>
        <taxon>metagenomes</taxon>
        <taxon>ecological metagenomes</taxon>
    </lineage>
</organism>
<comment type="caution">
    <text evidence="2">The sequence shown here is derived from an EMBL/GenBank/DDBJ whole genome shotgun (WGS) entry which is preliminary data.</text>
</comment>
<feature type="domain" description="Dihydroxy-acid/6-phosphogluconate dehydratase C-terminal" evidence="1">
    <location>
        <begin position="2"/>
        <end position="128"/>
    </location>
</feature>
<dbReference type="EMBL" id="BARW01007332">
    <property type="protein sequence ID" value="GAI86753.1"/>
    <property type="molecule type" value="Genomic_DNA"/>
</dbReference>
<dbReference type="GO" id="GO:0016836">
    <property type="term" value="F:hydro-lyase activity"/>
    <property type="evidence" value="ECO:0007669"/>
    <property type="project" value="TreeGrafter"/>
</dbReference>
<name>X1S1J3_9ZZZZ</name>
<dbReference type="InterPro" id="IPR056740">
    <property type="entry name" value="ILV_EDD_C"/>
</dbReference>
<accession>X1S1J3</accession>
<dbReference type="Pfam" id="PF24877">
    <property type="entry name" value="ILV_EDD_C"/>
    <property type="match status" value="1"/>
</dbReference>
<evidence type="ECO:0000313" key="2">
    <source>
        <dbReference type="EMBL" id="GAI86753.1"/>
    </source>
</evidence>
<reference evidence="2" key="1">
    <citation type="journal article" date="2014" name="Front. Microbiol.">
        <title>High frequency of phylogenetically diverse reductive dehalogenase-homologous genes in deep subseafloor sedimentary metagenomes.</title>
        <authorList>
            <person name="Kawai M."/>
            <person name="Futagami T."/>
            <person name="Toyoda A."/>
            <person name="Takaki Y."/>
            <person name="Nishi S."/>
            <person name="Hori S."/>
            <person name="Arai W."/>
            <person name="Tsubouchi T."/>
            <person name="Morono Y."/>
            <person name="Uchiyama I."/>
            <person name="Ito T."/>
            <person name="Fujiyama A."/>
            <person name="Inagaki F."/>
            <person name="Takami H."/>
        </authorList>
    </citation>
    <scope>NUCLEOTIDE SEQUENCE</scope>
    <source>
        <strain evidence="2">Expedition CK06-06</strain>
    </source>
</reference>
<dbReference type="InterPro" id="IPR020558">
    <property type="entry name" value="DiOHA_6PGluconate_deHydtase_CS"/>
</dbReference>
<dbReference type="InterPro" id="IPR042096">
    <property type="entry name" value="Dihydro-acid_dehy_C"/>
</dbReference>
<dbReference type="PROSITE" id="PS00887">
    <property type="entry name" value="ILVD_EDD_2"/>
    <property type="match status" value="1"/>
</dbReference>
<dbReference type="SUPFAM" id="SSF52016">
    <property type="entry name" value="LeuD/IlvD-like"/>
    <property type="match status" value="1"/>
</dbReference>
<dbReference type="GO" id="GO:0005829">
    <property type="term" value="C:cytosol"/>
    <property type="evidence" value="ECO:0007669"/>
    <property type="project" value="TreeGrafter"/>
</dbReference>
<dbReference type="AlphaFoldDB" id="X1S1J3"/>
<dbReference type="Gene3D" id="3.50.30.80">
    <property type="entry name" value="IlvD/EDD C-terminal domain-like"/>
    <property type="match status" value="1"/>
</dbReference>
<proteinExistence type="predicted"/>
<protein>
    <recommendedName>
        <fullName evidence="1">Dihydroxy-acid/6-phosphogluconate dehydratase C-terminal domain-containing protein</fullName>
    </recommendedName>
</protein>
<gene>
    <name evidence="2" type="ORF">S12H4_15292</name>
</gene>
<sequence length="132" mass="14060">ESGDVVVIRYEGPKGSPGMVEMLWPTALLCGLGRDKEVALITDGRFSGATRGPAIGHISPEAASGGPIAALRDGDMILIDIPNHKLEAELTDKEIDNRLARLPSFELKVKTGYLKRYAEKVSSASSGAILQD</sequence>
<dbReference type="PANTHER" id="PTHR43661:SF3">
    <property type="entry name" value="D-XYLONATE DEHYDRATASE YAGF-RELATED"/>
    <property type="match status" value="1"/>
</dbReference>
<dbReference type="PANTHER" id="PTHR43661">
    <property type="entry name" value="D-XYLONATE DEHYDRATASE"/>
    <property type="match status" value="1"/>
</dbReference>
<feature type="non-terminal residue" evidence="2">
    <location>
        <position position="1"/>
    </location>
</feature>
<evidence type="ECO:0000259" key="1">
    <source>
        <dbReference type="Pfam" id="PF24877"/>
    </source>
</evidence>